<dbReference type="SUPFAM" id="SSF56349">
    <property type="entry name" value="DNA breaking-rejoining enzymes"/>
    <property type="match status" value="1"/>
</dbReference>
<organism evidence="3 4">
    <name type="scientific">Microbispora hainanensis</name>
    <dbReference type="NCBI Taxonomy" id="568844"/>
    <lineage>
        <taxon>Bacteria</taxon>
        <taxon>Bacillati</taxon>
        <taxon>Actinomycetota</taxon>
        <taxon>Actinomycetes</taxon>
        <taxon>Streptosporangiales</taxon>
        <taxon>Streptosporangiaceae</taxon>
        <taxon>Microbispora</taxon>
    </lineage>
</organism>
<feature type="region of interest" description="Disordered" evidence="2">
    <location>
        <begin position="59"/>
        <end position="90"/>
    </location>
</feature>
<evidence type="ECO:0000256" key="1">
    <source>
        <dbReference type="ARBA" id="ARBA00023172"/>
    </source>
</evidence>
<evidence type="ECO:0000313" key="3">
    <source>
        <dbReference type="EMBL" id="WUP74154.1"/>
    </source>
</evidence>
<keyword evidence="1" id="KW-0233">DNA recombination</keyword>
<accession>A0ABZ1SNW8</accession>
<name>A0ABZ1SNW8_9ACTN</name>
<reference evidence="3" key="1">
    <citation type="submission" date="2022-10" db="EMBL/GenBank/DDBJ databases">
        <title>The complete genomes of actinobacterial strains from the NBC collection.</title>
        <authorList>
            <person name="Joergensen T.S."/>
            <person name="Alvarez Arevalo M."/>
            <person name="Sterndorff E.B."/>
            <person name="Faurdal D."/>
            <person name="Vuksanovic O."/>
            <person name="Mourched A.-S."/>
            <person name="Charusanti P."/>
            <person name="Shaw S."/>
            <person name="Blin K."/>
            <person name="Weber T."/>
        </authorList>
    </citation>
    <scope>NUCLEOTIDE SEQUENCE</scope>
    <source>
        <strain evidence="3">NBC_00254</strain>
    </source>
</reference>
<dbReference type="Gene3D" id="1.10.443.10">
    <property type="entry name" value="Intergrase catalytic core"/>
    <property type="match status" value="1"/>
</dbReference>
<protein>
    <recommendedName>
        <fullName evidence="5">Tyrosine-type recombinase/integrase</fullName>
    </recommendedName>
</protein>
<dbReference type="Proteomes" id="UP001432011">
    <property type="component" value="Chromosome"/>
</dbReference>
<keyword evidence="4" id="KW-1185">Reference proteome</keyword>
<dbReference type="EMBL" id="CP108085">
    <property type="protein sequence ID" value="WUP74154.1"/>
    <property type="molecule type" value="Genomic_DNA"/>
</dbReference>
<dbReference type="RefSeq" id="WP_328709112.1">
    <property type="nucleotide sequence ID" value="NZ_CP108085.1"/>
</dbReference>
<evidence type="ECO:0008006" key="5">
    <source>
        <dbReference type="Google" id="ProtNLM"/>
    </source>
</evidence>
<dbReference type="InterPro" id="IPR013762">
    <property type="entry name" value="Integrase-like_cat_sf"/>
</dbReference>
<evidence type="ECO:0000256" key="2">
    <source>
        <dbReference type="SAM" id="MobiDB-lite"/>
    </source>
</evidence>
<proteinExistence type="predicted"/>
<sequence length="90" mass="9572">MLLYCGLRSAEVLGLDVADAVIGGRWLKVVGKGDCELRVPMDADVASVIQVYLAAEHPHSGSSRPFVVAKGPNWGRPPATRWPDSAGSRS</sequence>
<dbReference type="InterPro" id="IPR011010">
    <property type="entry name" value="DNA_brk_join_enz"/>
</dbReference>
<gene>
    <name evidence="3" type="ORF">OG913_33020</name>
</gene>
<evidence type="ECO:0000313" key="4">
    <source>
        <dbReference type="Proteomes" id="UP001432011"/>
    </source>
</evidence>